<reference evidence="1" key="1">
    <citation type="submission" date="2022-03" db="EMBL/GenBank/DDBJ databases">
        <title>Cryobacterium sp. nov. strain ZS14-85, isolated from Antarctic soil.</title>
        <authorList>
            <person name="Li J."/>
            <person name="Niu G."/>
        </authorList>
    </citation>
    <scope>NUCLEOTIDE SEQUENCE</scope>
    <source>
        <strain evidence="1">ZS14-85</strain>
    </source>
</reference>
<protein>
    <submittedName>
        <fullName evidence="1">Uncharacterized protein</fullName>
    </submittedName>
</protein>
<dbReference type="EMBL" id="JALGAR010000003">
    <property type="protein sequence ID" value="MCI4658781.1"/>
    <property type="molecule type" value="Genomic_DNA"/>
</dbReference>
<sequence>MPARDTDTAIGAEVFSPRYDLSDSELEELTLRLLAERARELPEHYRLVAIEVDGRSPFSNVGRHVERVVFEATFGNDAAEMTDEYGAYEETSTFFISIDRETHTPSGVLRIIEDSPHGLKSLNDAAREPFNLELDEAFRFHAITDPTEIWDIGTVAVLPDYRRGEAAVSVQLYRAMYLSALVHSIKHIVSIVDDRPLRKMRDFLGIPFVPLADTPPGPYLGSKKSHAVYGYVPHFLPKARAHRDTMRGLLVRNALQRLVDGTEDDSISLDARPGA</sequence>
<dbReference type="RefSeq" id="WP_243012429.1">
    <property type="nucleotide sequence ID" value="NZ_JALGAR010000003.1"/>
</dbReference>
<keyword evidence="2" id="KW-1185">Reference proteome</keyword>
<organism evidence="1 2">
    <name type="scientific">Cryobacterium zhongshanensis</name>
    <dbReference type="NCBI Taxonomy" id="2928153"/>
    <lineage>
        <taxon>Bacteria</taxon>
        <taxon>Bacillati</taxon>
        <taxon>Actinomycetota</taxon>
        <taxon>Actinomycetes</taxon>
        <taxon>Micrococcales</taxon>
        <taxon>Microbacteriaceae</taxon>
        <taxon>Cryobacterium</taxon>
    </lineage>
</organism>
<comment type="caution">
    <text evidence="1">The sequence shown here is derived from an EMBL/GenBank/DDBJ whole genome shotgun (WGS) entry which is preliminary data.</text>
</comment>
<gene>
    <name evidence="1" type="ORF">MQH31_13295</name>
</gene>
<name>A0AA41QW51_9MICO</name>
<proteinExistence type="predicted"/>
<evidence type="ECO:0000313" key="2">
    <source>
        <dbReference type="Proteomes" id="UP001165341"/>
    </source>
</evidence>
<dbReference type="InterPro" id="IPR016181">
    <property type="entry name" value="Acyl_CoA_acyltransferase"/>
</dbReference>
<accession>A0AA41QW51</accession>
<dbReference type="Proteomes" id="UP001165341">
    <property type="component" value="Unassembled WGS sequence"/>
</dbReference>
<dbReference type="AlphaFoldDB" id="A0AA41QW51"/>
<evidence type="ECO:0000313" key="1">
    <source>
        <dbReference type="EMBL" id="MCI4658781.1"/>
    </source>
</evidence>
<dbReference type="Gene3D" id="3.40.630.30">
    <property type="match status" value="1"/>
</dbReference>
<dbReference type="SUPFAM" id="SSF55729">
    <property type="entry name" value="Acyl-CoA N-acyltransferases (Nat)"/>
    <property type="match status" value="1"/>
</dbReference>